<accession>A0AAX2JD35</accession>
<protein>
    <submittedName>
        <fullName evidence="5">Dipeptide-binding protein</fullName>
    </submittedName>
</protein>
<keyword evidence="3" id="KW-0732">Signal</keyword>
<dbReference type="Gene3D" id="3.40.190.10">
    <property type="entry name" value="Periplasmic binding protein-like II"/>
    <property type="match status" value="1"/>
</dbReference>
<dbReference type="SUPFAM" id="SSF53850">
    <property type="entry name" value="Periplasmic binding protein-like II"/>
    <property type="match status" value="1"/>
</dbReference>
<dbReference type="AlphaFoldDB" id="A0AAX2JD35"/>
<dbReference type="GO" id="GO:0042597">
    <property type="term" value="C:periplasmic space"/>
    <property type="evidence" value="ECO:0007669"/>
    <property type="project" value="UniProtKB-ARBA"/>
</dbReference>
<organism evidence="5 6">
    <name type="scientific">Fusobacterium ulcerans</name>
    <dbReference type="NCBI Taxonomy" id="861"/>
    <lineage>
        <taxon>Bacteria</taxon>
        <taxon>Fusobacteriati</taxon>
        <taxon>Fusobacteriota</taxon>
        <taxon>Fusobacteriia</taxon>
        <taxon>Fusobacteriales</taxon>
        <taxon>Fusobacteriaceae</taxon>
        <taxon>Fusobacterium</taxon>
    </lineage>
</organism>
<feature type="domain" description="Solute-binding protein family 5" evidence="4">
    <location>
        <begin position="75"/>
        <end position="421"/>
    </location>
</feature>
<dbReference type="InterPro" id="IPR030678">
    <property type="entry name" value="Peptide/Ni-bd"/>
</dbReference>
<evidence type="ECO:0000256" key="2">
    <source>
        <dbReference type="ARBA" id="ARBA00022448"/>
    </source>
</evidence>
<reference evidence="5 6" key="1">
    <citation type="submission" date="2018-06" db="EMBL/GenBank/DDBJ databases">
        <authorList>
            <consortium name="Pathogen Informatics"/>
            <person name="Doyle S."/>
        </authorList>
    </citation>
    <scope>NUCLEOTIDE SEQUENCE [LARGE SCALE GENOMIC DNA]</scope>
    <source>
        <strain evidence="5 6">NCTC12112</strain>
    </source>
</reference>
<dbReference type="Gene3D" id="3.10.105.10">
    <property type="entry name" value="Dipeptide-binding Protein, Domain 3"/>
    <property type="match status" value="1"/>
</dbReference>
<dbReference type="GO" id="GO:1904680">
    <property type="term" value="F:peptide transmembrane transporter activity"/>
    <property type="evidence" value="ECO:0007669"/>
    <property type="project" value="TreeGrafter"/>
</dbReference>
<dbReference type="PROSITE" id="PS01040">
    <property type="entry name" value="SBP_BACTERIAL_5"/>
    <property type="match status" value="1"/>
</dbReference>
<sequence length="505" mass="56397">MIKKIAALTLSLFLLGCGGKTEEKKETKNEKVTVTVAQAAKPKTLDPPLANQVASMTVARQVFNTLLAVDDEGNLIPEIAEKWEFENPKSILFTIKKGIKFHNGAELTVEDVAFSVERMREKAGTRILLEKISGVEIVDDTHVRVLLSSEFSPLLYNMTLSLCGIINKEDTLKRGESEIAVNPNGTGPFRLTYWNSGDVLRFEPFEDSFMGKPEIDELVFKVIPEGNNRLIALETGEVDIAYNLSPSDIKFVEENKDLTLVNRPSMRTEYVGFNTEKAPFNKKEFRQAVNNVLDREGILSAVYDNAGEPATSMVSPNMIGGKPTGDISLNLDKAKELLNKVGDIPKEMKIMTDSTPANIQTAQIIQANLKELGIDLIIEPVEWGTYLEKSAIGQHELILGGWFPGTNDSDIVLYPLYHTDARGAAGNRSFYSNPEYDKLAEQGRLETDMDKRAEIYREAQAILEEDLPLIPILRKNELVGMRKNITNFIFRPNGHHVLTKIKKIK</sequence>
<evidence type="ECO:0000256" key="1">
    <source>
        <dbReference type="ARBA" id="ARBA00005695"/>
    </source>
</evidence>
<dbReference type="EMBL" id="LS483487">
    <property type="protein sequence ID" value="SQJ10855.1"/>
    <property type="molecule type" value="Genomic_DNA"/>
</dbReference>
<dbReference type="Proteomes" id="UP000249008">
    <property type="component" value="Chromosome 1"/>
</dbReference>
<dbReference type="GeneID" id="78453770"/>
<dbReference type="Gene3D" id="3.90.76.10">
    <property type="entry name" value="Dipeptide-binding Protein, Domain 1"/>
    <property type="match status" value="1"/>
</dbReference>
<dbReference type="InterPro" id="IPR023765">
    <property type="entry name" value="SBP_5_CS"/>
</dbReference>
<proteinExistence type="inferred from homology"/>
<dbReference type="PANTHER" id="PTHR30290">
    <property type="entry name" value="PERIPLASMIC BINDING COMPONENT OF ABC TRANSPORTER"/>
    <property type="match status" value="1"/>
</dbReference>
<dbReference type="KEGG" id="ful:C4N20_03035"/>
<dbReference type="InterPro" id="IPR000914">
    <property type="entry name" value="SBP_5_dom"/>
</dbReference>
<dbReference type="PIRSF" id="PIRSF002741">
    <property type="entry name" value="MppA"/>
    <property type="match status" value="1"/>
</dbReference>
<gene>
    <name evidence="5" type="primary">dppA_3</name>
    <name evidence="5" type="ORF">NCTC12112_02490</name>
</gene>
<evidence type="ECO:0000313" key="5">
    <source>
        <dbReference type="EMBL" id="SQJ10855.1"/>
    </source>
</evidence>
<dbReference type="Pfam" id="PF00496">
    <property type="entry name" value="SBP_bac_5"/>
    <property type="match status" value="1"/>
</dbReference>
<evidence type="ECO:0000313" key="6">
    <source>
        <dbReference type="Proteomes" id="UP000249008"/>
    </source>
</evidence>
<dbReference type="GO" id="GO:0015833">
    <property type="term" value="P:peptide transport"/>
    <property type="evidence" value="ECO:0007669"/>
    <property type="project" value="TreeGrafter"/>
</dbReference>
<evidence type="ECO:0000259" key="4">
    <source>
        <dbReference type="Pfam" id="PF00496"/>
    </source>
</evidence>
<dbReference type="CDD" id="cd00995">
    <property type="entry name" value="PBP2_NikA_DppA_OppA_like"/>
    <property type="match status" value="1"/>
</dbReference>
<keyword evidence="2" id="KW-0813">Transport</keyword>
<dbReference type="InterPro" id="IPR039424">
    <property type="entry name" value="SBP_5"/>
</dbReference>
<dbReference type="PANTHER" id="PTHR30290:SF9">
    <property type="entry name" value="OLIGOPEPTIDE-BINDING PROTEIN APPA"/>
    <property type="match status" value="1"/>
</dbReference>
<dbReference type="RefSeq" id="WP_005980995.1">
    <property type="nucleotide sequence ID" value="NZ_CABKNW010000005.1"/>
</dbReference>
<comment type="similarity">
    <text evidence="1">Belongs to the bacterial solute-binding protein 5 family.</text>
</comment>
<dbReference type="GO" id="GO:0043190">
    <property type="term" value="C:ATP-binding cassette (ABC) transporter complex"/>
    <property type="evidence" value="ECO:0007669"/>
    <property type="project" value="InterPro"/>
</dbReference>
<name>A0AAX2JD35_9FUSO</name>
<evidence type="ECO:0000256" key="3">
    <source>
        <dbReference type="ARBA" id="ARBA00022729"/>
    </source>
</evidence>
<dbReference type="PROSITE" id="PS51257">
    <property type="entry name" value="PROKAR_LIPOPROTEIN"/>
    <property type="match status" value="1"/>
</dbReference>